<organism evidence="9 10">
    <name type="scientific">Nocardioides humilatus</name>
    <dbReference type="NCBI Taxonomy" id="2607660"/>
    <lineage>
        <taxon>Bacteria</taxon>
        <taxon>Bacillati</taxon>
        <taxon>Actinomycetota</taxon>
        <taxon>Actinomycetes</taxon>
        <taxon>Propionibacteriales</taxon>
        <taxon>Nocardioidaceae</taxon>
        <taxon>Nocardioides</taxon>
    </lineage>
</organism>
<dbReference type="Pfam" id="PF01028">
    <property type="entry name" value="Topoisom_I"/>
    <property type="match status" value="1"/>
</dbReference>
<name>A0A5B1LEX1_9ACTN</name>
<dbReference type="InterPro" id="IPR001631">
    <property type="entry name" value="TopoI"/>
</dbReference>
<evidence type="ECO:0000313" key="10">
    <source>
        <dbReference type="Proteomes" id="UP000325003"/>
    </source>
</evidence>
<dbReference type="InterPro" id="IPR035447">
    <property type="entry name" value="DNA_topo_I_N_sf"/>
</dbReference>
<keyword evidence="6 9" id="KW-0413">Isomerase</keyword>
<evidence type="ECO:0000259" key="8">
    <source>
        <dbReference type="Pfam" id="PF21338"/>
    </source>
</evidence>
<dbReference type="GO" id="GO:0003917">
    <property type="term" value="F:DNA topoisomerase type I (single strand cut, ATP-independent) activity"/>
    <property type="evidence" value="ECO:0007669"/>
    <property type="project" value="UniProtKB-EC"/>
</dbReference>
<dbReference type="Pfam" id="PF21338">
    <property type="entry name" value="Top1B_N_bact"/>
    <property type="match status" value="1"/>
</dbReference>
<dbReference type="GO" id="GO:0006265">
    <property type="term" value="P:DNA topological change"/>
    <property type="evidence" value="ECO:0007669"/>
    <property type="project" value="InterPro"/>
</dbReference>
<evidence type="ECO:0000259" key="7">
    <source>
        <dbReference type="Pfam" id="PF01028"/>
    </source>
</evidence>
<dbReference type="InterPro" id="IPR011010">
    <property type="entry name" value="DNA_brk_join_enz"/>
</dbReference>
<dbReference type="InterPro" id="IPR014711">
    <property type="entry name" value="TopoI_cat_a-hlx-sub_euk"/>
</dbReference>
<dbReference type="AlphaFoldDB" id="A0A5B1LEX1"/>
<dbReference type="PRINTS" id="PR00416">
    <property type="entry name" value="EUTPISMRASEI"/>
</dbReference>
<reference evidence="9 10" key="2">
    <citation type="submission" date="2019-09" db="EMBL/GenBank/DDBJ databases">
        <authorList>
            <person name="Jin C."/>
        </authorList>
    </citation>
    <scope>NUCLEOTIDE SEQUENCE [LARGE SCALE GENOMIC DNA]</scope>
    <source>
        <strain evidence="9 10">BN130099</strain>
    </source>
</reference>
<dbReference type="SUPFAM" id="SSF55869">
    <property type="entry name" value="DNA topoisomerase I domain"/>
    <property type="match status" value="1"/>
</dbReference>
<dbReference type="Gene3D" id="1.10.132.120">
    <property type="match status" value="1"/>
</dbReference>
<evidence type="ECO:0000256" key="2">
    <source>
        <dbReference type="ARBA" id="ARBA00006645"/>
    </source>
</evidence>
<dbReference type="Gene3D" id="3.30.66.10">
    <property type="entry name" value="DNA topoisomerase I domain"/>
    <property type="match status" value="1"/>
</dbReference>
<protein>
    <recommendedName>
        <fullName evidence="3">DNA topoisomerase</fullName>
        <ecNumber evidence="3">5.6.2.1</ecNumber>
    </recommendedName>
</protein>
<gene>
    <name evidence="9" type="ORF">F0U44_12560</name>
</gene>
<keyword evidence="10" id="KW-1185">Reference proteome</keyword>
<dbReference type="EC" id="5.6.2.1" evidence="3"/>
<keyword evidence="5" id="KW-0238">DNA-binding</keyword>
<comment type="catalytic activity">
    <reaction evidence="1">
        <text>ATP-independent breakage of single-stranded DNA, followed by passage and rejoining.</text>
        <dbReference type="EC" id="5.6.2.1"/>
    </reaction>
</comment>
<evidence type="ECO:0000256" key="5">
    <source>
        <dbReference type="ARBA" id="ARBA00023125"/>
    </source>
</evidence>
<comment type="similarity">
    <text evidence="2">Belongs to the type IB topoisomerase family.</text>
</comment>
<evidence type="ECO:0000313" key="9">
    <source>
        <dbReference type="EMBL" id="KAA1419271.1"/>
    </source>
</evidence>
<proteinExistence type="inferred from homology"/>
<evidence type="ECO:0000256" key="1">
    <source>
        <dbReference type="ARBA" id="ARBA00000213"/>
    </source>
</evidence>
<comment type="caution">
    <text evidence="9">The sequence shown here is derived from an EMBL/GenBank/DDBJ whole genome shotgun (WGS) entry which is preliminary data.</text>
</comment>
<keyword evidence="4" id="KW-0799">Topoisomerase</keyword>
<feature type="domain" description="DNA topoisomerase I catalytic core eukaryotic-type" evidence="7">
    <location>
        <begin position="81"/>
        <end position="291"/>
    </location>
</feature>
<evidence type="ECO:0000256" key="6">
    <source>
        <dbReference type="ARBA" id="ARBA00023235"/>
    </source>
</evidence>
<dbReference type="EMBL" id="VUJV01000003">
    <property type="protein sequence ID" value="KAA1419271.1"/>
    <property type="molecule type" value="Genomic_DNA"/>
</dbReference>
<dbReference type="RefSeq" id="WP_149728605.1">
    <property type="nucleotide sequence ID" value="NZ_VUJV01000003.1"/>
</dbReference>
<dbReference type="Gene3D" id="3.90.15.10">
    <property type="entry name" value="Topoisomerase I, Chain A, domain 3"/>
    <property type="match status" value="1"/>
</dbReference>
<evidence type="ECO:0000256" key="4">
    <source>
        <dbReference type="ARBA" id="ARBA00023029"/>
    </source>
</evidence>
<dbReference type="InterPro" id="IPR049331">
    <property type="entry name" value="Top1B_N_bact"/>
</dbReference>
<dbReference type="InterPro" id="IPR013500">
    <property type="entry name" value="TopoI_cat_euk"/>
</dbReference>
<reference evidence="9 10" key="1">
    <citation type="submission" date="2019-09" db="EMBL/GenBank/DDBJ databases">
        <title>Nocardioides panacisoli sp. nov., isolated from the soil of a ginseng field.</title>
        <authorList>
            <person name="Cho C."/>
        </authorList>
    </citation>
    <scope>NUCLEOTIDE SEQUENCE [LARGE SCALE GENOMIC DNA]</scope>
    <source>
        <strain evidence="9 10">BN130099</strain>
    </source>
</reference>
<dbReference type="Proteomes" id="UP000325003">
    <property type="component" value="Unassembled WGS sequence"/>
</dbReference>
<sequence length="328" mass="36393">MPRLRRVSWQEPGWTRRRCGRGFRYLDEQGASLAPADLARVRALVIPPAWTEVWICSYDRGHLQAVGIDEAGRRQYLYHPAWREQRDAEKFDRVATLGLKLPGLRRRLVRELRAEPGDEEVERRRVLAAAVRLIDLGCFRPGSESSAEEFGSHGLTTVERRHVRRHQGDLVFEFVGKSGVEHEVLVDDPDVVSVLTTITRGRAGSSRVLASKVDGRWRPLTPGEVNDRVRELTGLDVTAKDFRTWHATVTVAVALATAPPATSVAARGRRVRAALVEAAELLGNTPAVARSSYVDPRVLELYDEGVVLDPVPSGPNAIDRAVAALLTE</sequence>
<dbReference type="SUPFAM" id="SSF56349">
    <property type="entry name" value="DNA breaking-rejoining enzymes"/>
    <property type="match status" value="1"/>
</dbReference>
<accession>A0A5B1LEX1</accession>
<evidence type="ECO:0000256" key="3">
    <source>
        <dbReference type="ARBA" id="ARBA00012891"/>
    </source>
</evidence>
<dbReference type="GO" id="GO:0003677">
    <property type="term" value="F:DNA binding"/>
    <property type="evidence" value="ECO:0007669"/>
    <property type="project" value="UniProtKB-KW"/>
</dbReference>
<feature type="domain" description="DNA topoisomerase IB N-terminal" evidence="8">
    <location>
        <begin position="22"/>
        <end position="69"/>
    </location>
</feature>
<dbReference type="PROSITE" id="PS52038">
    <property type="entry name" value="TOPO_IB_2"/>
    <property type="match status" value="1"/>
</dbReference>